<keyword evidence="1" id="KW-0863">Zinc-finger</keyword>
<evidence type="ECO:0000256" key="1">
    <source>
        <dbReference type="PROSITE-ProRule" id="PRU00042"/>
    </source>
</evidence>
<feature type="domain" description="C2H2-type" evidence="2">
    <location>
        <begin position="145"/>
        <end position="175"/>
    </location>
</feature>
<dbReference type="AlphaFoldDB" id="A0A5K3EW82"/>
<keyword evidence="1" id="KW-0862">Zinc</keyword>
<dbReference type="InterPro" id="IPR013087">
    <property type="entry name" value="Znf_C2H2_type"/>
</dbReference>
<dbReference type="Gene3D" id="3.30.160.60">
    <property type="entry name" value="Classic Zinc Finger"/>
    <property type="match status" value="1"/>
</dbReference>
<dbReference type="SUPFAM" id="SSF57667">
    <property type="entry name" value="beta-beta-alpha zinc fingers"/>
    <property type="match status" value="1"/>
</dbReference>
<evidence type="ECO:0000259" key="2">
    <source>
        <dbReference type="PROSITE" id="PS50157"/>
    </source>
</evidence>
<name>A0A5K3EW82_MESCO</name>
<organism evidence="3">
    <name type="scientific">Mesocestoides corti</name>
    <name type="common">Flatworm</name>
    <dbReference type="NCBI Taxonomy" id="53468"/>
    <lineage>
        <taxon>Eukaryota</taxon>
        <taxon>Metazoa</taxon>
        <taxon>Spiralia</taxon>
        <taxon>Lophotrochozoa</taxon>
        <taxon>Platyhelminthes</taxon>
        <taxon>Cestoda</taxon>
        <taxon>Eucestoda</taxon>
        <taxon>Cyclophyllidea</taxon>
        <taxon>Mesocestoididae</taxon>
        <taxon>Mesocestoides</taxon>
    </lineage>
</organism>
<protein>
    <submittedName>
        <fullName evidence="3">C2H2-type domain-containing protein</fullName>
    </submittedName>
</protein>
<evidence type="ECO:0000313" key="3">
    <source>
        <dbReference type="WBParaSite" id="MCU_003596-RA"/>
    </source>
</evidence>
<reference evidence="3" key="1">
    <citation type="submission" date="2019-11" db="UniProtKB">
        <authorList>
            <consortium name="WormBaseParasite"/>
        </authorList>
    </citation>
    <scope>IDENTIFICATION</scope>
</reference>
<dbReference type="PROSITE" id="PS00028">
    <property type="entry name" value="ZINC_FINGER_C2H2_1"/>
    <property type="match status" value="1"/>
</dbReference>
<keyword evidence="1" id="KW-0479">Metal-binding</keyword>
<dbReference type="PROSITE" id="PS50157">
    <property type="entry name" value="ZINC_FINGER_C2H2_2"/>
    <property type="match status" value="1"/>
</dbReference>
<accession>A0A5K3EW82</accession>
<dbReference type="GO" id="GO:0008270">
    <property type="term" value="F:zinc ion binding"/>
    <property type="evidence" value="ECO:0007669"/>
    <property type="project" value="UniProtKB-KW"/>
</dbReference>
<dbReference type="InterPro" id="IPR036236">
    <property type="entry name" value="Znf_C2H2_sf"/>
</dbReference>
<dbReference type="SMART" id="SM00355">
    <property type="entry name" value="ZnF_C2H2"/>
    <property type="match status" value="4"/>
</dbReference>
<proteinExistence type="predicted"/>
<dbReference type="WBParaSite" id="MCU_003596-RA">
    <property type="protein sequence ID" value="MCU_003596-RA"/>
    <property type="gene ID" value="MCU_003596"/>
</dbReference>
<sequence length="302" mass="34540">MCSQSSVSCRWSNCNLSFTNVRSLEDHLVSAHISFTDDTSSGGRDRRCGWFACVYPPHDFLEVSVPTFVRHVKYHAFVERLIQLSTVLLPAPISCCVDTKPVSPHIPSDHQCSCSFTTDSLLELFEHFRYCFQGSVDVLNQFGAFACPTCFRTFRFCSDLMNHVVTDPAHENEIRFSTSFFCFWTSCWKQSESFTSITALQAHLLQDHLESTSICFWQGCPAPQHVSRAHLLLHAYAEHCRSNAVGIIQQSPDLVHQCLSNKGDVTPQFKCSKSRSEWFLELLQRPDYDGLRCRWEVLFPFI</sequence>